<dbReference type="InterPro" id="IPR050213">
    <property type="entry name" value="GST_superfamily"/>
</dbReference>
<dbReference type="AlphaFoldDB" id="A0A9P6QG47"/>
<evidence type="ECO:0000259" key="2">
    <source>
        <dbReference type="PROSITE" id="PS50405"/>
    </source>
</evidence>
<feature type="domain" description="GST N-terminal" evidence="1">
    <location>
        <begin position="32"/>
        <end position="113"/>
    </location>
</feature>
<evidence type="ECO:0008006" key="5">
    <source>
        <dbReference type="Google" id="ProtNLM"/>
    </source>
</evidence>
<protein>
    <recommendedName>
        <fullName evidence="5">Glutathione S-transferase</fullName>
    </recommendedName>
</protein>
<sequence length="263" mass="29835">MVHHASASPTLPTVSEIVDTTTATSLMKAKDSHFKYLYFDIWARGELPRTILAYVGASWEEIKFDWPNQKPLLAPFHQVPILYEENASLRTTIRLNETKAIERYLAEKYGLLDGGSDDPLERQRLDEIYNNTDGISIIFDYTVLSMQGDARVEGARQFYAGAFKQWAEHHEALLLKAGGGNHHYARSGKTTLADLKTALMVRRVLFLVPKGIDVKADIPVSKEKTPALWRLVEAIEQHPPMAQWMATERFQQLDKNSKAMMGF</sequence>
<dbReference type="InterPro" id="IPR036282">
    <property type="entry name" value="Glutathione-S-Trfase_C_sf"/>
</dbReference>
<dbReference type="Proteomes" id="UP000807716">
    <property type="component" value="Unassembled WGS sequence"/>
</dbReference>
<dbReference type="InterPro" id="IPR036249">
    <property type="entry name" value="Thioredoxin-like_sf"/>
</dbReference>
<dbReference type="SUPFAM" id="SSF47616">
    <property type="entry name" value="GST C-terminal domain-like"/>
    <property type="match status" value="1"/>
</dbReference>
<dbReference type="OrthoDB" id="414243at2759"/>
<dbReference type="SUPFAM" id="SSF52833">
    <property type="entry name" value="Thioredoxin-like"/>
    <property type="match status" value="1"/>
</dbReference>
<dbReference type="PROSITE" id="PS50405">
    <property type="entry name" value="GST_CTER"/>
    <property type="match status" value="1"/>
</dbReference>
<organism evidence="3 4">
    <name type="scientific">Actinomortierella ambigua</name>
    <dbReference type="NCBI Taxonomy" id="1343610"/>
    <lineage>
        <taxon>Eukaryota</taxon>
        <taxon>Fungi</taxon>
        <taxon>Fungi incertae sedis</taxon>
        <taxon>Mucoromycota</taxon>
        <taxon>Mortierellomycotina</taxon>
        <taxon>Mortierellomycetes</taxon>
        <taxon>Mortierellales</taxon>
        <taxon>Mortierellaceae</taxon>
        <taxon>Actinomortierella</taxon>
    </lineage>
</organism>
<accession>A0A9P6QG47</accession>
<evidence type="ECO:0000259" key="1">
    <source>
        <dbReference type="PROSITE" id="PS50404"/>
    </source>
</evidence>
<keyword evidence="4" id="KW-1185">Reference proteome</keyword>
<dbReference type="GO" id="GO:0006749">
    <property type="term" value="P:glutathione metabolic process"/>
    <property type="evidence" value="ECO:0007669"/>
    <property type="project" value="TreeGrafter"/>
</dbReference>
<evidence type="ECO:0000313" key="3">
    <source>
        <dbReference type="EMBL" id="KAG0267134.1"/>
    </source>
</evidence>
<dbReference type="InterPro" id="IPR010987">
    <property type="entry name" value="Glutathione-S-Trfase_C-like"/>
</dbReference>
<dbReference type="PANTHER" id="PTHR11571:SF150">
    <property type="entry name" value="GLUTATHIONE S-TRANSFERASE"/>
    <property type="match status" value="1"/>
</dbReference>
<comment type="caution">
    <text evidence="3">The sequence shown here is derived from an EMBL/GenBank/DDBJ whole genome shotgun (WGS) entry which is preliminary data.</text>
</comment>
<gene>
    <name evidence="3" type="ORF">DFQ27_009154</name>
</gene>
<dbReference type="PROSITE" id="PS50404">
    <property type="entry name" value="GST_NTER"/>
    <property type="match status" value="1"/>
</dbReference>
<feature type="domain" description="GST C-terminal" evidence="2">
    <location>
        <begin position="118"/>
        <end position="257"/>
    </location>
</feature>
<name>A0A9P6QG47_9FUNG</name>
<dbReference type="Gene3D" id="1.20.1050.10">
    <property type="match status" value="1"/>
</dbReference>
<dbReference type="GO" id="GO:0004364">
    <property type="term" value="F:glutathione transferase activity"/>
    <property type="evidence" value="ECO:0007669"/>
    <property type="project" value="TreeGrafter"/>
</dbReference>
<dbReference type="PANTHER" id="PTHR11571">
    <property type="entry name" value="GLUTATHIONE S-TRANSFERASE"/>
    <property type="match status" value="1"/>
</dbReference>
<reference evidence="3" key="1">
    <citation type="journal article" date="2020" name="Fungal Divers.">
        <title>Resolving the Mortierellaceae phylogeny through synthesis of multi-gene phylogenetics and phylogenomics.</title>
        <authorList>
            <person name="Vandepol N."/>
            <person name="Liber J."/>
            <person name="Desiro A."/>
            <person name="Na H."/>
            <person name="Kennedy M."/>
            <person name="Barry K."/>
            <person name="Grigoriev I.V."/>
            <person name="Miller A.N."/>
            <person name="O'Donnell K."/>
            <person name="Stajich J.E."/>
            <person name="Bonito G."/>
        </authorList>
    </citation>
    <scope>NUCLEOTIDE SEQUENCE</scope>
    <source>
        <strain evidence="3">BC1065</strain>
    </source>
</reference>
<dbReference type="EMBL" id="JAAAJB010000081">
    <property type="protein sequence ID" value="KAG0267134.1"/>
    <property type="molecule type" value="Genomic_DNA"/>
</dbReference>
<evidence type="ECO:0000313" key="4">
    <source>
        <dbReference type="Proteomes" id="UP000807716"/>
    </source>
</evidence>
<dbReference type="Gene3D" id="3.40.30.10">
    <property type="entry name" value="Glutaredoxin"/>
    <property type="match status" value="1"/>
</dbReference>
<dbReference type="InterPro" id="IPR004045">
    <property type="entry name" value="Glutathione_S-Trfase_N"/>
</dbReference>
<proteinExistence type="predicted"/>